<dbReference type="EMBL" id="OGUS01000143">
    <property type="protein sequence ID" value="SPC24471.1"/>
    <property type="molecule type" value="Genomic_DNA"/>
</dbReference>
<reference evidence="2" key="1">
    <citation type="submission" date="2018-01" db="EMBL/GenBank/DDBJ databases">
        <authorList>
            <person name="Clerissi C."/>
        </authorList>
    </citation>
    <scope>NUCLEOTIDE SEQUENCE</scope>
    <source>
        <strain evidence="2">Cupriavidus oxalaticus LMG 2235</strain>
    </source>
</reference>
<dbReference type="EMBL" id="CP069811">
    <property type="protein sequence ID" value="QRQ90295.1"/>
    <property type="molecule type" value="Genomic_DNA"/>
</dbReference>
<keyword evidence="5" id="KW-1185">Reference proteome</keyword>
<evidence type="ECO:0000313" key="3">
    <source>
        <dbReference type="EMBL" id="SPC24471.1"/>
    </source>
</evidence>
<proteinExistence type="predicted"/>
<evidence type="ECO:0000313" key="5">
    <source>
        <dbReference type="Proteomes" id="UP000623307"/>
    </source>
</evidence>
<reference evidence="1 5" key="3">
    <citation type="submission" date="2021-02" db="EMBL/GenBank/DDBJ databases">
        <title>Complete Genome Sequence of Cupriavidus oxalaticus Strain Ox1, a Soil Oxalate-Degrading Species.</title>
        <authorList>
            <person name="Palmieri F."/>
            <person name="Udriet P."/>
            <person name="Deuasquier M."/>
            <person name="Beaudoing E."/>
            <person name="Johnson S.L."/>
            <person name="Davenport K.W."/>
            <person name="Chain P.S."/>
            <person name="Bindschedler S."/>
            <person name="Junier P."/>
        </authorList>
    </citation>
    <scope>NUCLEOTIDE SEQUENCE [LARGE SCALE GENOMIC DNA]</scope>
    <source>
        <strain evidence="1 5">Ox1</strain>
    </source>
</reference>
<evidence type="ECO:0000313" key="1">
    <source>
        <dbReference type="EMBL" id="QRQ90295.1"/>
    </source>
</evidence>
<protein>
    <submittedName>
        <fullName evidence="2">Uncharacterized protein</fullName>
    </submittedName>
</protein>
<dbReference type="OrthoDB" id="9962825at2"/>
<organism evidence="2 4">
    <name type="scientific">Cupriavidus oxalaticus</name>
    <dbReference type="NCBI Taxonomy" id="96344"/>
    <lineage>
        <taxon>Bacteria</taxon>
        <taxon>Pseudomonadati</taxon>
        <taxon>Pseudomonadota</taxon>
        <taxon>Betaproteobacteria</taxon>
        <taxon>Burkholderiales</taxon>
        <taxon>Burkholderiaceae</taxon>
        <taxon>Cupriavidus</taxon>
    </lineage>
</organism>
<reference evidence="4" key="2">
    <citation type="submission" date="2018-01" db="EMBL/GenBank/DDBJ databases">
        <authorList>
            <person name="Gaut B.S."/>
            <person name="Morton B.R."/>
            <person name="Clegg M.T."/>
            <person name="Duvall M.R."/>
        </authorList>
    </citation>
    <scope>NUCLEOTIDE SEQUENCE [LARGE SCALE GENOMIC DNA]</scope>
</reference>
<accession>A0A375FP71</accession>
<name>A0A375FP71_9BURK</name>
<dbReference type="RefSeq" id="WP_063239291.1">
    <property type="nucleotide sequence ID" value="NZ_CP069809.1"/>
</dbReference>
<sequence length="154" mass="17720">MEIEKILSSVKFDPDFDPSYSFELKRISFFDHYLSIDEANACNFIFFKLAEETGELSQYLAAENRLLSLWAQFAVSGRNFALNERVLEIESLHDVLELGAAVIREIRGYPVFFAGPKVIWEPASDLTHLLWVPKDQGWRQVERMVLASGVNFLE</sequence>
<dbReference type="GeneID" id="303489115"/>
<dbReference type="EMBL" id="OGUS01000084">
    <property type="protein sequence ID" value="SPC07696.1"/>
    <property type="molecule type" value="Genomic_DNA"/>
</dbReference>
<dbReference type="AlphaFoldDB" id="A0A375FP71"/>
<evidence type="ECO:0000313" key="2">
    <source>
        <dbReference type="EMBL" id="SPC07696.1"/>
    </source>
</evidence>
<evidence type="ECO:0000313" key="4">
    <source>
        <dbReference type="Proteomes" id="UP000256862"/>
    </source>
</evidence>
<gene>
    <name evidence="3" type="ORF">CO2235_MP80351</name>
    <name evidence="2" type="ORF">CO2235_U770138</name>
    <name evidence="1" type="ORF">JTE92_06260</name>
</gene>
<dbReference type="Proteomes" id="UP000623307">
    <property type="component" value="Chromosome 1"/>
</dbReference>
<dbReference type="Proteomes" id="UP000256862">
    <property type="component" value="Plasmid CO2235_mp"/>
</dbReference>